<keyword evidence="1" id="KW-0378">Hydrolase</keyword>
<evidence type="ECO:0000256" key="2">
    <source>
        <dbReference type="SAM" id="SignalP"/>
    </source>
</evidence>
<dbReference type="FunCoup" id="A0A1Y1ULP6">
    <property type="interactions" value="182"/>
</dbReference>
<evidence type="ECO:0000313" key="4">
    <source>
        <dbReference type="Proteomes" id="UP000193218"/>
    </source>
</evidence>
<dbReference type="InterPro" id="IPR029033">
    <property type="entry name" value="His_PPase_superfam"/>
</dbReference>
<dbReference type="RefSeq" id="XP_021872841.1">
    <property type="nucleotide sequence ID" value="XM_022017412.1"/>
</dbReference>
<dbReference type="PROSITE" id="PS00616">
    <property type="entry name" value="HIS_ACID_PHOSPHAT_1"/>
    <property type="match status" value="1"/>
</dbReference>
<evidence type="ECO:0000256" key="1">
    <source>
        <dbReference type="ARBA" id="ARBA00022801"/>
    </source>
</evidence>
<gene>
    <name evidence="3" type="ORF">BD324DRAFT_641275</name>
</gene>
<dbReference type="Gene3D" id="3.40.50.1240">
    <property type="entry name" value="Phosphoglycerate mutase-like"/>
    <property type="match status" value="1"/>
</dbReference>
<dbReference type="Pfam" id="PF00328">
    <property type="entry name" value="His_Phos_2"/>
    <property type="match status" value="1"/>
</dbReference>
<dbReference type="CDD" id="cd07061">
    <property type="entry name" value="HP_HAP_like"/>
    <property type="match status" value="1"/>
</dbReference>
<dbReference type="InParanoid" id="A0A1Y1ULP6"/>
<accession>A0A1Y1ULP6</accession>
<dbReference type="EMBL" id="NBSH01000003">
    <property type="protein sequence ID" value="ORX38978.1"/>
    <property type="molecule type" value="Genomic_DNA"/>
</dbReference>
<sequence length="551" mass="59496">MISAALLTLLPVLAHANPVEKRWQAETWVGSPTSNVYPPNGTSVNTALFPPESVVGYAGPTPTGIEPAAIQTASAYPYTQMPAFRWPLVVDQPYDNPSTPFDITQYWGNLSPVYSVNSSIFGLPGASPLVPDQCTITQVHILYRHGARYPTGGSAPAQFAEKLNAAANNGSTWSSWGDLDFLNHWQYGLGAEILTPFGRLQNFELGAGFRVLYGELLNNFTAAGTLPVFRTESGDRMVHTADNFAAGFFGVPDYLTEVNIELMVEANGVNNTGAAYDNCPNANGAPSDIGGTVAKEFAVNAFNSTLARLNSEVKGIQFTPSDAIAMLQLCAYETDAIGYSQFCKLFTSEDYMNFEYYYDLIFWYENGPGSPVSAAQGKGLAEELVARLLHQQITVSDSAVNSTLDSSPILFPVNNSIYADATHEVIVGDTLTALNLTAVFGTEPLSPTQRSNGSVFSTSRVFPFATHLVFQVLECPNMSPSKQGRWILNDGVIPIDQSHPGCPWNKDGLCPLNTIISALQNRLAEIDFNYACNGNYTYGPGNNYGGLAPKS</sequence>
<feature type="signal peptide" evidence="2">
    <location>
        <begin position="1"/>
        <end position="16"/>
    </location>
</feature>
<dbReference type="InterPro" id="IPR000560">
    <property type="entry name" value="His_Pase_clade-2"/>
</dbReference>
<keyword evidence="4" id="KW-1185">Reference proteome</keyword>
<name>A0A1Y1ULP6_9TREE</name>
<dbReference type="PANTHER" id="PTHR20963">
    <property type="entry name" value="MULTIPLE INOSITOL POLYPHOSPHATE PHOSPHATASE-RELATED"/>
    <property type="match status" value="1"/>
</dbReference>
<dbReference type="Proteomes" id="UP000193218">
    <property type="component" value="Unassembled WGS sequence"/>
</dbReference>
<reference evidence="3 4" key="1">
    <citation type="submission" date="2017-03" db="EMBL/GenBank/DDBJ databases">
        <title>Widespread Adenine N6-methylation of Active Genes in Fungi.</title>
        <authorList>
            <consortium name="DOE Joint Genome Institute"/>
            <person name="Mondo S.J."/>
            <person name="Dannebaum R.O."/>
            <person name="Kuo R.C."/>
            <person name="Louie K.B."/>
            <person name="Bewick A.J."/>
            <person name="Labutti K."/>
            <person name="Haridas S."/>
            <person name="Kuo A."/>
            <person name="Salamov A."/>
            <person name="Ahrendt S.R."/>
            <person name="Lau R."/>
            <person name="Bowen B.P."/>
            <person name="Lipzen A."/>
            <person name="Sullivan W."/>
            <person name="Andreopoulos W.B."/>
            <person name="Clum A."/>
            <person name="Lindquist E."/>
            <person name="Daum C."/>
            <person name="Northen T.R."/>
            <person name="Ramamoorthy G."/>
            <person name="Schmitz R.J."/>
            <person name="Gryganskyi A."/>
            <person name="Culley D."/>
            <person name="Magnuson J."/>
            <person name="James T.Y."/>
            <person name="O'Malley M.A."/>
            <person name="Stajich J.E."/>
            <person name="Spatafora J.W."/>
            <person name="Visel A."/>
            <person name="Grigoriev I.V."/>
        </authorList>
    </citation>
    <scope>NUCLEOTIDE SEQUENCE [LARGE SCALE GENOMIC DNA]</scope>
    <source>
        <strain evidence="3 4">NRRL Y-17943</strain>
    </source>
</reference>
<proteinExistence type="predicted"/>
<dbReference type="InterPro" id="IPR033379">
    <property type="entry name" value="Acid_Pase_AS"/>
</dbReference>
<dbReference type="SUPFAM" id="SSF53254">
    <property type="entry name" value="Phosphoglycerate mutase-like"/>
    <property type="match status" value="1"/>
</dbReference>
<dbReference type="GeneID" id="33559221"/>
<dbReference type="STRING" id="4999.A0A1Y1ULP6"/>
<protein>
    <submittedName>
        <fullName evidence="3">Putative acid phosphatase</fullName>
    </submittedName>
</protein>
<keyword evidence="2" id="KW-0732">Signal</keyword>
<organism evidence="3 4">
    <name type="scientific">Kockovaella imperatae</name>
    <dbReference type="NCBI Taxonomy" id="4999"/>
    <lineage>
        <taxon>Eukaryota</taxon>
        <taxon>Fungi</taxon>
        <taxon>Dikarya</taxon>
        <taxon>Basidiomycota</taxon>
        <taxon>Agaricomycotina</taxon>
        <taxon>Tremellomycetes</taxon>
        <taxon>Tremellales</taxon>
        <taxon>Cuniculitremaceae</taxon>
        <taxon>Kockovaella</taxon>
    </lineage>
</organism>
<dbReference type="OrthoDB" id="6509975at2759"/>
<comment type="caution">
    <text evidence="3">The sequence shown here is derived from an EMBL/GenBank/DDBJ whole genome shotgun (WGS) entry which is preliminary data.</text>
</comment>
<dbReference type="AlphaFoldDB" id="A0A1Y1ULP6"/>
<dbReference type="PANTHER" id="PTHR20963:SF55">
    <property type="entry name" value="PHOSPHATASE, PUTATIVE-RELATED"/>
    <property type="match status" value="1"/>
</dbReference>
<feature type="chain" id="PRO_5013118732" evidence="2">
    <location>
        <begin position="17"/>
        <end position="551"/>
    </location>
</feature>
<evidence type="ECO:0000313" key="3">
    <source>
        <dbReference type="EMBL" id="ORX38978.1"/>
    </source>
</evidence>
<dbReference type="GO" id="GO:0003993">
    <property type="term" value="F:acid phosphatase activity"/>
    <property type="evidence" value="ECO:0007669"/>
    <property type="project" value="TreeGrafter"/>
</dbReference>